<keyword evidence="1" id="KW-0696">RNA-directed RNA polymerase</keyword>
<name>A0A0N4XP54_NIPBR</name>
<dbReference type="PANTHER" id="PTHR23079">
    <property type="entry name" value="RNA-DEPENDENT RNA POLYMERASE"/>
    <property type="match status" value="1"/>
</dbReference>
<keyword evidence="1" id="KW-0694">RNA-binding</keyword>
<gene>
    <name evidence="3" type="ORF">NBR_LOCUS4306</name>
</gene>
<evidence type="ECO:0000313" key="5">
    <source>
        <dbReference type="WBParaSite" id="NBR_0000430601-mRNA-1"/>
    </source>
</evidence>
<dbReference type="GO" id="GO:0003968">
    <property type="term" value="F:RNA-directed RNA polymerase activity"/>
    <property type="evidence" value="ECO:0007669"/>
    <property type="project" value="UniProtKB-KW"/>
</dbReference>
<dbReference type="InterPro" id="IPR007855">
    <property type="entry name" value="RDRP"/>
</dbReference>
<reference evidence="5" key="1">
    <citation type="submission" date="2017-02" db="UniProtKB">
        <authorList>
            <consortium name="WormBaseParasite"/>
        </authorList>
    </citation>
    <scope>IDENTIFICATION</scope>
</reference>
<proteinExistence type="inferred from homology"/>
<comment type="catalytic activity">
    <reaction evidence="1">
        <text>RNA(n) + a ribonucleoside 5'-triphosphate = RNA(n+1) + diphosphate</text>
        <dbReference type="Rhea" id="RHEA:21248"/>
        <dbReference type="Rhea" id="RHEA-COMP:14527"/>
        <dbReference type="Rhea" id="RHEA-COMP:17342"/>
        <dbReference type="ChEBI" id="CHEBI:33019"/>
        <dbReference type="ChEBI" id="CHEBI:61557"/>
        <dbReference type="ChEBI" id="CHEBI:140395"/>
        <dbReference type="EC" id="2.7.7.48"/>
    </reaction>
</comment>
<dbReference type="AlphaFoldDB" id="A0A0N4XP54"/>
<evidence type="ECO:0000259" key="2">
    <source>
        <dbReference type="Pfam" id="PF05183"/>
    </source>
</evidence>
<dbReference type="GO" id="GO:0030422">
    <property type="term" value="P:siRNA processing"/>
    <property type="evidence" value="ECO:0007669"/>
    <property type="project" value="TreeGrafter"/>
</dbReference>
<protein>
    <recommendedName>
        <fullName evidence="1">RNA-dependent RNA polymerase</fullName>
        <ecNumber evidence="1">2.7.7.48</ecNumber>
    </recommendedName>
</protein>
<dbReference type="GO" id="GO:0031380">
    <property type="term" value="C:nuclear RNA-directed RNA polymerase complex"/>
    <property type="evidence" value="ECO:0007669"/>
    <property type="project" value="TreeGrafter"/>
</dbReference>
<evidence type="ECO:0000313" key="3">
    <source>
        <dbReference type="EMBL" id="VDL67895.1"/>
    </source>
</evidence>
<dbReference type="InterPro" id="IPR057596">
    <property type="entry name" value="RDRP_core"/>
</dbReference>
<dbReference type="PANTHER" id="PTHR23079:SF57">
    <property type="entry name" value="RNA-DIRECTED RNA POLYMERASE"/>
    <property type="match status" value="1"/>
</dbReference>
<dbReference type="Proteomes" id="UP000271162">
    <property type="component" value="Unassembled WGS sequence"/>
</dbReference>
<feature type="domain" description="RDRP core" evidence="2">
    <location>
        <begin position="56"/>
        <end position="148"/>
    </location>
</feature>
<dbReference type="EMBL" id="UYSL01007754">
    <property type="protein sequence ID" value="VDL67895.1"/>
    <property type="molecule type" value="Genomic_DNA"/>
</dbReference>
<evidence type="ECO:0000256" key="1">
    <source>
        <dbReference type="RuleBase" id="RU363098"/>
    </source>
</evidence>
<dbReference type="Pfam" id="PF05183">
    <property type="entry name" value="RdRP"/>
    <property type="match status" value="1"/>
</dbReference>
<dbReference type="EC" id="2.7.7.48" evidence="1"/>
<keyword evidence="1" id="KW-0548">Nucleotidyltransferase</keyword>
<keyword evidence="4" id="KW-1185">Reference proteome</keyword>
<evidence type="ECO:0000313" key="4">
    <source>
        <dbReference type="Proteomes" id="UP000271162"/>
    </source>
</evidence>
<dbReference type="STRING" id="27835.A0A0N4XP54"/>
<sequence>MARRPAPQLSSPDSSALGPIGVESNQQPNVLFSYSHVVKYLAHMVPKWLKRYTKFGKEYTFSDGVGMISQSFAVEIAKDLNLGTCVPSCFQFRFRGMKGVLAVNPYLDELSEWASKNRIKPPKGQFGSWTLKAVFRPSQKKYVSSSTHMVIPKCNLCVVDKPFGNITFLRVEFGIKSSHPTRDSRATFPKHSSDQRLRDVDFALLLALDPCDQVTTPFQLSFLVQHTNFAGLRHTE</sequence>
<organism evidence="5">
    <name type="scientific">Nippostrongylus brasiliensis</name>
    <name type="common">Rat hookworm</name>
    <dbReference type="NCBI Taxonomy" id="27835"/>
    <lineage>
        <taxon>Eukaryota</taxon>
        <taxon>Metazoa</taxon>
        <taxon>Ecdysozoa</taxon>
        <taxon>Nematoda</taxon>
        <taxon>Chromadorea</taxon>
        <taxon>Rhabditida</taxon>
        <taxon>Rhabditina</taxon>
        <taxon>Rhabditomorpha</taxon>
        <taxon>Strongyloidea</taxon>
        <taxon>Heligmosomidae</taxon>
        <taxon>Nippostrongylus</taxon>
    </lineage>
</organism>
<accession>A0A0N4XP54</accession>
<keyword evidence="1" id="KW-0808">Transferase</keyword>
<reference evidence="3 4" key="2">
    <citation type="submission" date="2018-11" db="EMBL/GenBank/DDBJ databases">
        <authorList>
            <consortium name="Pathogen Informatics"/>
        </authorList>
    </citation>
    <scope>NUCLEOTIDE SEQUENCE [LARGE SCALE GENOMIC DNA]</scope>
</reference>
<comment type="similarity">
    <text evidence="1">Belongs to the RdRP family.</text>
</comment>
<dbReference type="WBParaSite" id="NBR_0000430601-mRNA-1">
    <property type="protein sequence ID" value="NBR_0000430601-mRNA-1"/>
    <property type="gene ID" value="NBR_0000430601"/>
</dbReference>
<dbReference type="GO" id="GO:0003723">
    <property type="term" value="F:RNA binding"/>
    <property type="evidence" value="ECO:0007669"/>
    <property type="project" value="UniProtKB-KW"/>
</dbReference>